<feature type="region of interest" description="Disordered" evidence="1">
    <location>
        <begin position="205"/>
        <end position="224"/>
    </location>
</feature>
<comment type="caution">
    <text evidence="2">The sequence shown here is derived from an EMBL/GenBank/DDBJ whole genome shotgun (WGS) entry which is preliminary data.</text>
</comment>
<proteinExistence type="predicted"/>
<dbReference type="GO" id="GO:0006307">
    <property type="term" value="P:DNA alkylation repair"/>
    <property type="evidence" value="ECO:0007669"/>
    <property type="project" value="InterPro"/>
</dbReference>
<dbReference type="InterPro" id="IPR009210">
    <property type="entry name" value="ASCC1"/>
</dbReference>
<evidence type="ECO:0000313" key="2">
    <source>
        <dbReference type="EMBL" id="KAK5087872.1"/>
    </source>
</evidence>
<dbReference type="PANTHER" id="PTHR13360">
    <property type="entry name" value="ACTIVATING SIGNAL COINTEGRATOR 1 COMPLEX SUBUNIT 1"/>
    <property type="match status" value="1"/>
</dbReference>
<dbReference type="GO" id="GO:0005634">
    <property type="term" value="C:nucleus"/>
    <property type="evidence" value="ECO:0007669"/>
    <property type="project" value="TreeGrafter"/>
</dbReference>
<feature type="region of interest" description="Disordered" evidence="1">
    <location>
        <begin position="73"/>
        <end position="111"/>
    </location>
</feature>
<accession>A0AAN7T309</accession>
<evidence type="ECO:0000256" key="1">
    <source>
        <dbReference type="SAM" id="MobiDB-lite"/>
    </source>
</evidence>
<reference evidence="2 3" key="1">
    <citation type="submission" date="2023-08" db="EMBL/GenBank/DDBJ databases">
        <title>Black Yeasts Isolated from many extreme environments.</title>
        <authorList>
            <person name="Coleine C."/>
            <person name="Stajich J.E."/>
            <person name="Selbmann L."/>
        </authorList>
    </citation>
    <scope>NUCLEOTIDE SEQUENCE [LARGE SCALE GENOMIC DNA]</scope>
    <source>
        <strain evidence="2 3">CCFEE 5910</strain>
    </source>
</reference>
<dbReference type="PANTHER" id="PTHR13360:SF1">
    <property type="entry name" value="ACTIVATING SIGNAL COINTEGRATOR 1 COMPLEX SUBUNIT 1"/>
    <property type="match status" value="1"/>
</dbReference>
<protein>
    <submittedName>
        <fullName evidence="2">Uncharacterized protein</fullName>
    </submittedName>
</protein>
<keyword evidence="3" id="KW-1185">Reference proteome</keyword>
<dbReference type="EMBL" id="JAVRRJ010000002">
    <property type="protein sequence ID" value="KAK5087872.1"/>
    <property type="molecule type" value="Genomic_DNA"/>
</dbReference>
<gene>
    <name evidence="2" type="ORF">LTR05_002087</name>
</gene>
<dbReference type="Proteomes" id="UP001309876">
    <property type="component" value="Unassembled WGS sequence"/>
</dbReference>
<feature type="compositionally biased region" description="Polar residues" evidence="1">
    <location>
        <begin position="97"/>
        <end position="109"/>
    </location>
</feature>
<feature type="compositionally biased region" description="Basic and acidic residues" evidence="1">
    <location>
        <begin position="340"/>
        <end position="358"/>
    </location>
</feature>
<evidence type="ECO:0000313" key="3">
    <source>
        <dbReference type="Proteomes" id="UP001309876"/>
    </source>
</evidence>
<feature type="compositionally biased region" description="Basic and acidic residues" evidence="1">
    <location>
        <begin position="146"/>
        <end position="159"/>
    </location>
</feature>
<feature type="region of interest" description="Disordered" evidence="1">
    <location>
        <begin position="123"/>
        <end position="178"/>
    </location>
</feature>
<organism evidence="2 3">
    <name type="scientific">Lithohypha guttulata</name>
    <dbReference type="NCBI Taxonomy" id="1690604"/>
    <lineage>
        <taxon>Eukaryota</taxon>
        <taxon>Fungi</taxon>
        <taxon>Dikarya</taxon>
        <taxon>Ascomycota</taxon>
        <taxon>Pezizomycotina</taxon>
        <taxon>Eurotiomycetes</taxon>
        <taxon>Chaetothyriomycetidae</taxon>
        <taxon>Chaetothyriales</taxon>
        <taxon>Trichomeriaceae</taxon>
        <taxon>Lithohypha</taxon>
    </lineage>
</organism>
<name>A0AAN7T309_9EURO</name>
<dbReference type="AlphaFoldDB" id="A0AAN7T309"/>
<feature type="compositionally biased region" description="Polar residues" evidence="1">
    <location>
        <begin position="213"/>
        <end position="222"/>
    </location>
</feature>
<dbReference type="Gene3D" id="3.90.1140.10">
    <property type="entry name" value="Cyclic phosphodiesterase"/>
    <property type="match status" value="2"/>
</dbReference>
<dbReference type="GO" id="GO:0006355">
    <property type="term" value="P:regulation of DNA-templated transcription"/>
    <property type="evidence" value="ECO:0007669"/>
    <property type="project" value="TreeGrafter"/>
</dbReference>
<feature type="region of interest" description="Disordered" evidence="1">
    <location>
        <begin position="323"/>
        <end position="358"/>
    </location>
</feature>
<sequence>MLRTWLGLIMTGAHRKPVAESSFIDSLKVLPDIVYRGAGTLHLTLGVMDLSKDTEMQKATDLLRSLDLEKILRDASEGPPAGMKSQRRWKEKREGNDSITSACSDSNVIGQKETGVVEDELSVQVEQESDSVPKNALGKEQTPISSKDENRDTDVKSLERTVSPPTLARQPSTITPSPKPLYLSLTGIKAFPSAKKARVIWARPRAQLPTPPQSELNDQPQRPTFDEKEGDRLYNFALHLHQAFKDAGLVNETRQPVLHATLANMRYKVQAKGGRETKGKAWKYGKKRWEEGLVDIRPLAEVFNRFDGDVAAAQEGIRLRDAHAADVRNSESEDDEGEDGEVKNDTEARDDREREDPSKEYVWCKDIKVDRIAICKMGATKSEDPVWKEWYPPVVERVMFDEEKVVEKCSSASQAR</sequence>